<keyword evidence="3" id="KW-1185">Reference proteome</keyword>
<reference evidence="2 3" key="1">
    <citation type="journal article" date="2022" name="Allergy">
        <title>Genome assembly and annotation of Periplaneta americana reveal a comprehensive cockroach allergen profile.</title>
        <authorList>
            <person name="Wang L."/>
            <person name="Xiong Q."/>
            <person name="Saelim N."/>
            <person name="Wang L."/>
            <person name="Nong W."/>
            <person name="Wan A.T."/>
            <person name="Shi M."/>
            <person name="Liu X."/>
            <person name="Cao Q."/>
            <person name="Hui J.H.L."/>
            <person name="Sookrung N."/>
            <person name="Leung T.F."/>
            <person name="Tungtrongchitr A."/>
            <person name="Tsui S.K.W."/>
        </authorList>
    </citation>
    <scope>NUCLEOTIDE SEQUENCE [LARGE SCALE GENOMIC DNA]</scope>
    <source>
        <strain evidence="2">PWHHKU_190912</strain>
    </source>
</reference>
<evidence type="ECO:0000313" key="2">
    <source>
        <dbReference type="EMBL" id="KAJ4442159.1"/>
    </source>
</evidence>
<gene>
    <name evidence="2" type="ORF">ANN_12025</name>
</gene>
<feature type="region of interest" description="Disordered" evidence="1">
    <location>
        <begin position="101"/>
        <end position="120"/>
    </location>
</feature>
<sequence>MDLREVGYDDRDWINLAQNRDRWRAYRLNEMKVIMPEMNPGSNTESYPAFAHIGLKNPGKNLNQKPRPGIETWLTVTGDNGGEMSAGSSTESYPAFAGIGLRENPGKKPQPGNLPRPGFEPGPPGFAAIRADRYSTVQHGARTQQRLQQHHHTQHWLRYIVPTPVSDVWVYRPTRPGPKIKLHCFAHFSGHP</sequence>
<dbReference type="EMBL" id="JAJSOF020000015">
    <property type="protein sequence ID" value="KAJ4442159.1"/>
    <property type="molecule type" value="Genomic_DNA"/>
</dbReference>
<evidence type="ECO:0000256" key="1">
    <source>
        <dbReference type="SAM" id="MobiDB-lite"/>
    </source>
</evidence>
<dbReference type="Proteomes" id="UP001148838">
    <property type="component" value="Unassembled WGS sequence"/>
</dbReference>
<accession>A0ABQ8T843</accession>
<evidence type="ECO:0000313" key="3">
    <source>
        <dbReference type="Proteomes" id="UP001148838"/>
    </source>
</evidence>
<organism evidence="2 3">
    <name type="scientific">Periplaneta americana</name>
    <name type="common">American cockroach</name>
    <name type="synonym">Blatta americana</name>
    <dbReference type="NCBI Taxonomy" id="6978"/>
    <lineage>
        <taxon>Eukaryota</taxon>
        <taxon>Metazoa</taxon>
        <taxon>Ecdysozoa</taxon>
        <taxon>Arthropoda</taxon>
        <taxon>Hexapoda</taxon>
        <taxon>Insecta</taxon>
        <taxon>Pterygota</taxon>
        <taxon>Neoptera</taxon>
        <taxon>Polyneoptera</taxon>
        <taxon>Dictyoptera</taxon>
        <taxon>Blattodea</taxon>
        <taxon>Blattoidea</taxon>
        <taxon>Blattidae</taxon>
        <taxon>Blattinae</taxon>
        <taxon>Periplaneta</taxon>
    </lineage>
</organism>
<comment type="caution">
    <text evidence="2">The sequence shown here is derived from an EMBL/GenBank/DDBJ whole genome shotgun (WGS) entry which is preliminary data.</text>
</comment>
<protein>
    <submittedName>
        <fullName evidence="2">Uncharacterized protein</fullName>
    </submittedName>
</protein>
<proteinExistence type="predicted"/>
<name>A0ABQ8T843_PERAM</name>